<dbReference type="InterPro" id="IPR040159">
    <property type="entry name" value="CLS_fam"/>
</dbReference>
<dbReference type="InterPro" id="IPR014756">
    <property type="entry name" value="Ig_E-set"/>
</dbReference>
<evidence type="ECO:0000313" key="3">
    <source>
        <dbReference type="Proteomes" id="UP001482620"/>
    </source>
</evidence>
<dbReference type="EMBL" id="JAHRIQ010046852">
    <property type="protein sequence ID" value="MEQ2235986.1"/>
    <property type="molecule type" value="Genomic_DNA"/>
</dbReference>
<dbReference type="SUPFAM" id="SSF81296">
    <property type="entry name" value="E set domains"/>
    <property type="match status" value="1"/>
</dbReference>
<dbReference type="InterPro" id="IPR038007">
    <property type="entry name" value="RBP-Jkappa_IPT"/>
</dbReference>
<sequence length="126" mass="14333">MLEIHGENFSPHLKMLFGNSEAETMFKSPKSLLCVIPDVSIYTDSWRCLRRIITLPLSLIRTDGLIYRTSYSFTYTPELHLPPSVRGAAGGREGRAGGGQEDEEDILLETIHQEFTRTNFHLFMQS</sequence>
<dbReference type="Gene3D" id="2.60.40.10">
    <property type="entry name" value="Immunoglobulins"/>
    <property type="match status" value="1"/>
</dbReference>
<organism evidence="2 3">
    <name type="scientific">Ilyodon furcidens</name>
    <name type="common">goldbreast splitfin</name>
    <dbReference type="NCBI Taxonomy" id="33524"/>
    <lineage>
        <taxon>Eukaryota</taxon>
        <taxon>Metazoa</taxon>
        <taxon>Chordata</taxon>
        <taxon>Craniata</taxon>
        <taxon>Vertebrata</taxon>
        <taxon>Euteleostomi</taxon>
        <taxon>Actinopterygii</taxon>
        <taxon>Neopterygii</taxon>
        <taxon>Teleostei</taxon>
        <taxon>Neoteleostei</taxon>
        <taxon>Acanthomorphata</taxon>
        <taxon>Ovalentaria</taxon>
        <taxon>Atherinomorphae</taxon>
        <taxon>Cyprinodontiformes</taxon>
        <taxon>Goodeidae</taxon>
        <taxon>Ilyodon</taxon>
    </lineage>
</organism>
<keyword evidence="3" id="KW-1185">Reference proteome</keyword>
<reference evidence="2 3" key="1">
    <citation type="submission" date="2021-06" db="EMBL/GenBank/DDBJ databases">
        <authorList>
            <person name="Palmer J.M."/>
        </authorList>
    </citation>
    <scope>NUCLEOTIDE SEQUENCE [LARGE SCALE GENOMIC DNA]</scope>
    <source>
        <strain evidence="3">if_2019</strain>
        <tissue evidence="2">Muscle</tissue>
    </source>
</reference>
<dbReference type="InterPro" id="IPR013783">
    <property type="entry name" value="Ig-like_fold"/>
</dbReference>
<name>A0ABV0TVJ5_9TELE</name>
<dbReference type="Pfam" id="PF20144">
    <property type="entry name" value="TIG_SUH"/>
    <property type="match status" value="1"/>
</dbReference>
<proteinExistence type="predicted"/>
<gene>
    <name evidence="2" type="ORF">ILYODFUR_007834</name>
</gene>
<accession>A0ABV0TVJ5</accession>
<protein>
    <recommendedName>
        <fullName evidence="1">RBP-Jkappa IPT domain-containing protein</fullName>
    </recommendedName>
</protein>
<evidence type="ECO:0000313" key="2">
    <source>
        <dbReference type="EMBL" id="MEQ2235986.1"/>
    </source>
</evidence>
<feature type="domain" description="RBP-Jkappa IPT" evidence="1">
    <location>
        <begin position="1"/>
        <end position="75"/>
    </location>
</feature>
<evidence type="ECO:0000259" key="1">
    <source>
        <dbReference type="Pfam" id="PF20144"/>
    </source>
</evidence>
<dbReference type="PANTHER" id="PTHR10665">
    <property type="entry name" value="RECOMBINING BINDING PROTEIN SUPPRESSOR OF HAIRLESS"/>
    <property type="match status" value="1"/>
</dbReference>
<dbReference type="Proteomes" id="UP001482620">
    <property type="component" value="Unassembled WGS sequence"/>
</dbReference>
<comment type="caution">
    <text evidence="2">The sequence shown here is derived from an EMBL/GenBank/DDBJ whole genome shotgun (WGS) entry which is preliminary data.</text>
</comment>